<evidence type="ECO:0000313" key="5">
    <source>
        <dbReference type="EMBL" id="RRT38411.1"/>
    </source>
</evidence>
<dbReference type="InterPro" id="IPR018247">
    <property type="entry name" value="EF_Hand_1_Ca_BS"/>
</dbReference>
<sequence>MGGHCFSLHGEKKSPVGDELHERRDWESNNCQGSGLSKVPPIPIRGGSKPSCNKTSSLQQVGGQPKVDATGKGTLDYGEFAAVSIHLQRMANDEHLRRAFSYFDKDGNGYIEPEELQEALSEDGAADSIDVANDILQEVDTDKDGRISYDEFVAMMKTGTDWRKASRHYSRGRFNSLSIRLMKDGSVNLGNE</sequence>
<feature type="region of interest" description="Disordered" evidence="3">
    <location>
        <begin position="1"/>
        <end position="70"/>
    </location>
</feature>
<dbReference type="SUPFAM" id="SSF47473">
    <property type="entry name" value="EF-hand"/>
    <property type="match status" value="1"/>
</dbReference>
<dbReference type="EMBL" id="AMZH03021248">
    <property type="protein sequence ID" value="RRT38411.1"/>
    <property type="molecule type" value="Genomic_DNA"/>
</dbReference>
<evidence type="ECO:0000313" key="6">
    <source>
        <dbReference type="Proteomes" id="UP000287651"/>
    </source>
</evidence>
<dbReference type="Gene3D" id="1.10.238.10">
    <property type="entry name" value="EF-hand"/>
    <property type="match status" value="2"/>
</dbReference>
<dbReference type="GO" id="GO:0005509">
    <property type="term" value="F:calcium ion binding"/>
    <property type="evidence" value="ECO:0007669"/>
    <property type="project" value="InterPro"/>
</dbReference>
<dbReference type="PROSITE" id="PS50222">
    <property type="entry name" value="EF_HAND_2"/>
    <property type="match status" value="2"/>
</dbReference>
<feature type="domain" description="EF-hand" evidence="4">
    <location>
        <begin position="127"/>
        <end position="162"/>
    </location>
</feature>
<comment type="caution">
    <text evidence="5">The sequence shown here is derived from an EMBL/GenBank/DDBJ whole genome shotgun (WGS) entry which is preliminary data.</text>
</comment>
<feature type="compositionally biased region" description="Polar residues" evidence="3">
    <location>
        <begin position="50"/>
        <end position="62"/>
    </location>
</feature>
<name>A0A426XFY6_ENSVE</name>
<accession>A0A426XFY6</accession>
<dbReference type="PANTHER" id="PTHR23050">
    <property type="entry name" value="CALCIUM BINDING PROTEIN"/>
    <property type="match status" value="1"/>
</dbReference>
<keyword evidence="1" id="KW-0677">Repeat</keyword>
<dbReference type="PROSITE" id="PS00018">
    <property type="entry name" value="EF_HAND_1"/>
    <property type="match status" value="2"/>
</dbReference>
<organism evidence="5 6">
    <name type="scientific">Ensete ventricosum</name>
    <name type="common">Abyssinian banana</name>
    <name type="synonym">Musa ensete</name>
    <dbReference type="NCBI Taxonomy" id="4639"/>
    <lineage>
        <taxon>Eukaryota</taxon>
        <taxon>Viridiplantae</taxon>
        <taxon>Streptophyta</taxon>
        <taxon>Embryophyta</taxon>
        <taxon>Tracheophyta</taxon>
        <taxon>Spermatophyta</taxon>
        <taxon>Magnoliopsida</taxon>
        <taxon>Liliopsida</taxon>
        <taxon>Zingiberales</taxon>
        <taxon>Musaceae</taxon>
        <taxon>Ensete</taxon>
    </lineage>
</organism>
<protein>
    <recommendedName>
        <fullName evidence="4">EF-hand domain-containing protein</fullName>
    </recommendedName>
</protein>
<dbReference type="InterPro" id="IPR002048">
    <property type="entry name" value="EF_hand_dom"/>
</dbReference>
<gene>
    <name evidence="5" type="ORF">B296_00059144</name>
</gene>
<proteinExistence type="predicted"/>
<evidence type="ECO:0000256" key="3">
    <source>
        <dbReference type="SAM" id="MobiDB-lite"/>
    </source>
</evidence>
<dbReference type="InterPro" id="IPR011992">
    <property type="entry name" value="EF-hand-dom_pair"/>
</dbReference>
<reference evidence="5 6" key="1">
    <citation type="journal article" date="2014" name="Agronomy (Basel)">
        <title>A Draft Genome Sequence for Ensete ventricosum, the Drought-Tolerant Tree Against Hunger.</title>
        <authorList>
            <person name="Harrison J."/>
            <person name="Moore K.A."/>
            <person name="Paszkiewicz K."/>
            <person name="Jones T."/>
            <person name="Grant M."/>
            <person name="Ambacheew D."/>
            <person name="Muzemil S."/>
            <person name="Studholme D.J."/>
        </authorList>
    </citation>
    <scope>NUCLEOTIDE SEQUENCE [LARGE SCALE GENOMIC DNA]</scope>
</reference>
<dbReference type="SMART" id="SM00054">
    <property type="entry name" value="EFh"/>
    <property type="match status" value="2"/>
</dbReference>
<evidence type="ECO:0000256" key="1">
    <source>
        <dbReference type="ARBA" id="ARBA00022737"/>
    </source>
</evidence>
<dbReference type="Pfam" id="PF13499">
    <property type="entry name" value="EF-hand_7"/>
    <property type="match status" value="1"/>
</dbReference>
<dbReference type="FunFam" id="1.10.238.10:FF:000003">
    <property type="entry name" value="Calmodulin A"/>
    <property type="match status" value="1"/>
</dbReference>
<feature type="compositionally biased region" description="Basic and acidic residues" evidence="3">
    <location>
        <begin position="9"/>
        <end position="27"/>
    </location>
</feature>
<evidence type="ECO:0000256" key="2">
    <source>
        <dbReference type="ARBA" id="ARBA00022837"/>
    </source>
</evidence>
<keyword evidence="2" id="KW-0106">Calcium</keyword>
<dbReference type="Proteomes" id="UP000287651">
    <property type="component" value="Unassembled WGS sequence"/>
</dbReference>
<evidence type="ECO:0000259" key="4">
    <source>
        <dbReference type="PROSITE" id="PS50222"/>
    </source>
</evidence>
<dbReference type="InterPro" id="IPR050145">
    <property type="entry name" value="Centrin_CML-like"/>
</dbReference>
<feature type="domain" description="EF-hand" evidence="4">
    <location>
        <begin position="91"/>
        <end position="126"/>
    </location>
</feature>
<dbReference type="AlphaFoldDB" id="A0A426XFY6"/>
<dbReference type="CDD" id="cd00051">
    <property type="entry name" value="EFh"/>
    <property type="match status" value="1"/>
</dbReference>